<evidence type="ECO:0000313" key="2">
    <source>
        <dbReference type="Proteomes" id="UP000516439"/>
    </source>
</evidence>
<organism evidence="1 2">
    <name type="scientific">Pedobacter riviphilus</name>
    <dbReference type="NCBI Taxonomy" id="2766984"/>
    <lineage>
        <taxon>Bacteria</taxon>
        <taxon>Pseudomonadati</taxon>
        <taxon>Bacteroidota</taxon>
        <taxon>Sphingobacteriia</taxon>
        <taxon>Sphingobacteriales</taxon>
        <taxon>Sphingobacteriaceae</taxon>
        <taxon>Pedobacter</taxon>
    </lineage>
</organism>
<dbReference type="Proteomes" id="UP000516439">
    <property type="component" value="Chromosome"/>
</dbReference>
<protein>
    <submittedName>
        <fullName evidence="1">Uncharacterized protein</fullName>
    </submittedName>
</protein>
<gene>
    <name evidence="1" type="ORF">H9N25_03170</name>
</gene>
<dbReference type="RefSeq" id="WP_190327914.1">
    <property type="nucleotide sequence ID" value="NZ_CP061171.1"/>
</dbReference>
<name>A0ABX6TJ44_9SPHI</name>
<reference evidence="1 2" key="1">
    <citation type="submission" date="2020-09" db="EMBL/GenBank/DDBJ databases">
        <title>Pedobacter sp. SW-16 isolated from soil near Yeocheon.</title>
        <authorList>
            <person name="Im H.S."/>
            <person name="Joung Y."/>
            <person name="Lee S.-S."/>
        </authorList>
    </citation>
    <scope>NUCLEOTIDE SEQUENCE [LARGE SCALE GENOMIC DNA]</scope>
    <source>
        <strain evidence="1 2">SW-16</strain>
    </source>
</reference>
<accession>A0ABX6TJ44</accession>
<dbReference type="EMBL" id="CP061171">
    <property type="protein sequence ID" value="QNR85493.1"/>
    <property type="molecule type" value="Genomic_DNA"/>
</dbReference>
<evidence type="ECO:0000313" key="1">
    <source>
        <dbReference type="EMBL" id="QNR85493.1"/>
    </source>
</evidence>
<proteinExistence type="predicted"/>
<sequence>MTSTQIDNYIFNNLPSYDGWMPLLRELLTTLLSKGWDETIIFTAKEKYGKFVYVIADEKFSTFISAFNEFEEKINQSCMICGDNGKQCTPGYSDQTLCLTHYIDAYPKIVNIDQFGFTTKEERFNWSDILELNGFADYRGHVEFSKKSEMLSSIYIELKPNFSSQYLKEIALVSLHHDDLNWINFLKNIPSECLKKKQDLNNYIKELLKSFYFCDICGFKAISNYEFHKCSICHNYSWESMTERYTRRYENKTDYIKQNQLMYFSGGFNYELNKLEISFEKKPSFRRMFSNQEFKEYLDLIKS</sequence>
<keyword evidence="2" id="KW-1185">Reference proteome</keyword>